<accession>A0A0L7LSW3</accession>
<feature type="region of interest" description="Disordered" evidence="1">
    <location>
        <begin position="448"/>
        <end position="471"/>
    </location>
</feature>
<name>A0A0L7LSW3_OPEBR</name>
<sequence length="991" mass="113385">MDEKSSVFDAFYIQNIKQTKRELSCVGSSNSNGDASKKVRKKKYVKRIVKEVENMQPRESMPTQSTSTYLTPDKSIRVNKILDAFDMLLNSSSTGQVQAGDINNDVLYKVPPKKEDKKYTRKKLTRVKKLNYSSEHSSERVLCKNPKKFDESINKIVNNLSLMNNFKGKTEKSSFNTSYKHHRNKYISPILQKSTIYQNSPILQRSPFCSTPFKDKYRGKSIYNFSPISTKERVSLNYETIKEENNEINKSSGQIPKLSKEQTSPPNNISDSDSRTTSKSLIYEDEIDPLTDLCVTEKKVENEPEPITKRQIAIAEQSLFQLTEAEPFLGFSHNSVIEKITDRIQENNSDSDSNLTEGDSQNGRDQCLTKLSENGNFNKYDDDKSYRDTSLENHSEDISLNDSKDLLKTQKSVLFVIILHLHVVTSLENHLEDINFSEIKSDRYISRARNSTQDSDKESMYDTCNSEESVSEDNINEISINNRVPKVAIERMSDSVFLKFYEKMLINKEDSSYRDASMTDEVQSDIDDDQSNVDETKSQDENEDKIDSDENQSYVDESQSQDEDEESDIHDMMNDVDETESQDENGGKIDIDENDSSVDESQSQDENGGKIDIDENDSSVDESQSQDDNLSTDYENQSKVDEMQIEVDKILNEENDDEFDNKSMDDYSASFYKFSNDNISNTSKNTEYYPGETQTNEITITDSSTTEDVESSDETSTHEDEKCVSFVTTRRRNEITNDSLFIFNNSYCSSSTDCNNTILSNKARLSYLVEKSDLELDMSLHQPRTSDFNEIDACVENIEDEDRTDRISRTMTKKCLRLPRQSAVDNTVMDSSIRIDEIKAVEFSKALSTKQPGTSEHRRSSITTKKSSRMLRDSMVSESSKICSEVKPSIVLQPGKKWERSMSIYRRMTTMADHFDQSLLDDEGLKKGRKYRQSVISTMGMQDSLHNESINSRRSTFVSKPSRPTIRFVKDSNNSRISLNTTEVFDDLKGE</sequence>
<feature type="compositionally biased region" description="Basic and acidic residues" evidence="1">
    <location>
        <begin position="379"/>
        <end position="389"/>
    </location>
</feature>
<feature type="compositionally biased region" description="Acidic residues" evidence="1">
    <location>
        <begin position="559"/>
        <end position="583"/>
    </location>
</feature>
<proteinExistence type="predicted"/>
<feature type="region of interest" description="Disordered" evidence="1">
    <location>
        <begin position="245"/>
        <end position="282"/>
    </location>
</feature>
<feature type="region of interest" description="Disordered" evidence="1">
    <location>
        <begin position="696"/>
        <end position="720"/>
    </location>
</feature>
<dbReference type="AlphaFoldDB" id="A0A0L7LSW3"/>
<feature type="compositionally biased region" description="Acidic residues" evidence="1">
    <location>
        <begin position="522"/>
        <end position="532"/>
    </location>
</feature>
<organism evidence="2 3">
    <name type="scientific">Operophtera brumata</name>
    <name type="common">Winter moth</name>
    <name type="synonym">Phalaena brumata</name>
    <dbReference type="NCBI Taxonomy" id="104452"/>
    <lineage>
        <taxon>Eukaryota</taxon>
        <taxon>Metazoa</taxon>
        <taxon>Ecdysozoa</taxon>
        <taxon>Arthropoda</taxon>
        <taxon>Hexapoda</taxon>
        <taxon>Insecta</taxon>
        <taxon>Pterygota</taxon>
        <taxon>Neoptera</taxon>
        <taxon>Endopterygota</taxon>
        <taxon>Lepidoptera</taxon>
        <taxon>Glossata</taxon>
        <taxon>Ditrysia</taxon>
        <taxon>Geometroidea</taxon>
        <taxon>Geometridae</taxon>
        <taxon>Larentiinae</taxon>
        <taxon>Operophtera</taxon>
    </lineage>
</organism>
<feature type="compositionally biased region" description="Acidic residues" evidence="1">
    <location>
        <begin position="541"/>
        <end position="550"/>
    </location>
</feature>
<feature type="region of interest" description="Disordered" evidence="1">
    <location>
        <begin position="511"/>
        <end position="641"/>
    </location>
</feature>
<keyword evidence="3" id="KW-1185">Reference proteome</keyword>
<dbReference type="Proteomes" id="UP000037510">
    <property type="component" value="Unassembled WGS sequence"/>
</dbReference>
<dbReference type="EMBL" id="JTDY01000157">
    <property type="protein sequence ID" value="KOB78542.1"/>
    <property type="molecule type" value="Genomic_DNA"/>
</dbReference>
<reference evidence="2 3" key="1">
    <citation type="journal article" date="2015" name="Genome Biol. Evol.">
        <title>The genome of winter moth (Operophtera brumata) provides a genomic perspective on sexual dimorphism and phenology.</title>
        <authorList>
            <person name="Derks M.F."/>
            <person name="Smit S."/>
            <person name="Salis L."/>
            <person name="Schijlen E."/>
            <person name="Bossers A."/>
            <person name="Mateman C."/>
            <person name="Pijl A.S."/>
            <person name="de Ridder D."/>
            <person name="Groenen M.A."/>
            <person name="Visser M.E."/>
            <person name="Megens H.J."/>
        </authorList>
    </citation>
    <scope>NUCLEOTIDE SEQUENCE [LARGE SCALE GENOMIC DNA]</scope>
    <source>
        <strain evidence="2">WM2013NL</strain>
        <tissue evidence="2">Head and thorax</tissue>
    </source>
</reference>
<gene>
    <name evidence="2" type="ORF">OBRU01_02187</name>
</gene>
<comment type="caution">
    <text evidence="2">The sequence shown here is derived from an EMBL/GenBank/DDBJ whole genome shotgun (WGS) entry which is preliminary data.</text>
</comment>
<evidence type="ECO:0000313" key="3">
    <source>
        <dbReference type="Proteomes" id="UP000037510"/>
    </source>
</evidence>
<feature type="compositionally biased region" description="Polar residues" evidence="1">
    <location>
        <begin position="261"/>
        <end position="280"/>
    </location>
</feature>
<feature type="region of interest" description="Disordered" evidence="1">
    <location>
        <begin position="847"/>
        <end position="873"/>
    </location>
</feature>
<feature type="compositionally biased region" description="Polar residues" evidence="1">
    <location>
        <begin position="346"/>
        <end position="377"/>
    </location>
</feature>
<feature type="region of interest" description="Disordered" evidence="1">
    <location>
        <begin position="343"/>
        <end position="389"/>
    </location>
</feature>
<evidence type="ECO:0000313" key="2">
    <source>
        <dbReference type="EMBL" id="KOB78542.1"/>
    </source>
</evidence>
<evidence type="ECO:0000256" key="1">
    <source>
        <dbReference type="SAM" id="MobiDB-lite"/>
    </source>
</evidence>
<protein>
    <submittedName>
        <fullName evidence="2">Haspin-like protein</fullName>
    </submittedName>
</protein>